<dbReference type="EC" id="2.1.1.152" evidence="6"/>
<comment type="catalytic activity">
    <reaction evidence="6">
        <text>precorrin-5 + S-adenosyl-L-methionine + H2O = precorrin-6A + acetate + S-adenosyl-L-homocysteine + 2 H(+)</text>
        <dbReference type="Rhea" id="RHEA:18261"/>
        <dbReference type="ChEBI" id="CHEBI:15377"/>
        <dbReference type="ChEBI" id="CHEBI:15378"/>
        <dbReference type="ChEBI" id="CHEBI:30089"/>
        <dbReference type="ChEBI" id="CHEBI:57856"/>
        <dbReference type="ChEBI" id="CHEBI:59789"/>
        <dbReference type="ChEBI" id="CHEBI:77871"/>
        <dbReference type="ChEBI" id="CHEBI:77872"/>
        <dbReference type="EC" id="2.1.1.152"/>
    </reaction>
</comment>
<keyword evidence="2" id="KW-0169">Cobalamin biosynthesis</keyword>
<comment type="pathway">
    <text evidence="1">Cofactor biosynthesis; adenosylcobalamin biosynthesis.</text>
</comment>
<dbReference type="InterPro" id="IPR014777">
    <property type="entry name" value="4pyrrole_Mease_sub1"/>
</dbReference>
<dbReference type="InterPro" id="IPR035996">
    <property type="entry name" value="4pyrrol_Methylase_sf"/>
</dbReference>
<dbReference type="PIRSF" id="PIRSF036525">
    <property type="entry name" value="CobF"/>
    <property type="match status" value="1"/>
</dbReference>
<feature type="domain" description="Tetrapyrrole methylase" evidence="7">
    <location>
        <begin position="3"/>
        <end position="219"/>
    </location>
</feature>
<dbReference type="RefSeq" id="WP_090592344.1">
    <property type="nucleotide sequence ID" value="NZ_FNCS01000002.1"/>
</dbReference>
<reference evidence="8 9" key="1">
    <citation type="submission" date="2016-10" db="EMBL/GenBank/DDBJ databases">
        <authorList>
            <person name="de Groot N.N."/>
        </authorList>
    </citation>
    <scope>NUCLEOTIDE SEQUENCE [LARGE SCALE GENOMIC DNA]</scope>
    <source>
        <strain evidence="8 9">CGMCC 1.10267</strain>
    </source>
</reference>
<evidence type="ECO:0000256" key="6">
    <source>
        <dbReference type="PIRNR" id="PIRNR036525"/>
    </source>
</evidence>
<evidence type="ECO:0000256" key="2">
    <source>
        <dbReference type="ARBA" id="ARBA00022573"/>
    </source>
</evidence>
<dbReference type="PANTHER" id="PTHR43467">
    <property type="entry name" value="COBALT-PRECORRIN-2 C(20)-METHYLTRANSFERASE"/>
    <property type="match status" value="1"/>
</dbReference>
<dbReference type="EMBL" id="FNCS01000002">
    <property type="protein sequence ID" value="SDG33282.1"/>
    <property type="molecule type" value="Genomic_DNA"/>
</dbReference>
<dbReference type="Gene3D" id="3.40.1010.10">
    <property type="entry name" value="Cobalt-precorrin-4 Transmethylase, Domain 1"/>
    <property type="match status" value="1"/>
</dbReference>
<dbReference type="InterPro" id="IPR012797">
    <property type="entry name" value="CobF"/>
</dbReference>
<sequence>MKTLYVIGIGTGNPEHITMQGIAALNRADVVFIPTKGEDKAALAAVRREVCARYISRDVRMVEYAIGSRDDSVVDYGQRVRDWHDEIAGRYEEMFSQAPEDGNGALLVWGDPGLYDSTLRILEAVRRGGMDFEVRVIPGITAIQALTAAFAIPLNTIGNPVTITTGRQLAAGWPEGADTVVVMLDGKRTYEALDPDLHIYWAAYVGMEMEILIEGKLGAVREEISVAREAARARHGWVMDIYLLRKMG</sequence>
<organism evidence="8 9">
    <name type="scientific">Pelagibacterium luteolum</name>
    <dbReference type="NCBI Taxonomy" id="440168"/>
    <lineage>
        <taxon>Bacteria</taxon>
        <taxon>Pseudomonadati</taxon>
        <taxon>Pseudomonadota</taxon>
        <taxon>Alphaproteobacteria</taxon>
        <taxon>Hyphomicrobiales</taxon>
        <taxon>Devosiaceae</taxon>
        <taxon>Pelagibacterium</taxon>
    </lineage>
</organism>
<evidence type="ECO:0000256" key="3">
    <source>
        <dbReference type="ARBA" id="ARBA00022603"/>
    </source>
</evidence>
<dbReference type="InterPro" id="IPR014776">
    <property type="entry name" value="4pyrrole_Mease_sub2"/>
</dbReference>
<evidence type="ECO:0000256" key="5">
    <source>
        <dbReference type="ARBA" id="ARBA00022691"/>
    </source>
</evidence>
<dbReference type="GO" id="GO:0009236">
    <property type="term" value="P:cobalamin biosynthetic process"/>
    <property type="evidence" value="ECO:0007669"/>
    <property type="project" value="UniProtKB-KW"/>
</dbReference>
<dbReference type="OrthoDB" id="9787471at2"/>
<accession>A0A1G7TDW2</accession>
<keyword evidence="9" id="KW-1185">Reference proteome</keyword>
<dbReference type="PANTHER" id="PTHR43467:SF1">
    <property type="entry name" value="PRECORRIN-6A SYNTHASE [DEACETYLATING]"/>
    <property type="match status" value="1"/>
</dbReference>
<dbReference type="NCBIfam" id="TIGR02434">
    <property type="entry name" value="CobF"/>
    <property type="match status" value="1"/>
</dbReference>
<evidence type="ECO:0000256" key="1">
    <source>
        <dbReference type="ARBA" id="ARBA00004953"/>
    </source>
</evidence>
<proteinExistence type="predicted"/>
<protein>
    <recommendedName>
        <fullName evidence="6">Precorrin-6A synthase [deacetylating]</fullName>
        <ecNumber evidence="6">2.1.1.152</ecNumber>
    </recommendedName>
</protein>
<dbReference type="InterPro" id="IPR000878">
    <property type="entry name" value="4pyrrol_Mease"/>
</dbReference>
<keyword evidence="5 6" id="KW-0949">S-adenosyl-L-methionine</keyword>
<evidence type="ECO:0000313" key="8">
    <source>
        <dbReference type="EMBL" id="SDG33282.1"/>
    </source>
</evidence>
<dbReference type="CDD" id="cd11643">
    <property type="entry name" value="Precorrin-6A-synthase"/>
    <property type="match status" value="1"/>
</dbReference>
<dbReference type="AlphaFoldDB" id="A0A1G7TDW2"/>
<dbReference type="SUPFAM" id="SSF53790">
    <property type="entry name" value="Tetrapyrrole methylase"/>
    <property type="match status" value="1"/>
</dbReference>
<name>A0A1G7TDW2_9HYPH</name>
<dbReference type="GO" id="GO:0043819">
    <property type="term" value="F:precorrin-6A synthase (deacetylating) activity"/>
    <property type="evidence" value="ECO:0007669"/>
    <property type="project" value="UniProtKB-EC"/>
</dbReference>
<evidence type="ECO:0000256" key="4">
    <source>
        <dbReference type="ARBA" id="ARBA00022679"/>
    </source>
</evidence>
<gene>
    <name evidence="8" type="ORF">SAMN04487974_10248</name>
</gene>
<dbReference type="STRING" id="440168.SAMN04487974_10248"/>
<dbReference type="Pfam" id="PF00590">
    <property type="entry name" value="TP_methylase"/>
    <property type="match status" value="1"/>
</dbReference>
<dbReference type="Proteomes" id="UP000199495">
    <property type="component" value="Unassembled WGS sequence"/>
</dbReference>
<evidence type="ECO:0000259" key="7">
    <source>
        <dbReference type="Pfam" id="PF00590"/>
    </source>
</evidence>
<keyword evidence="4 6" id="KW-0808">Transferase</keyword>
<dbReference type="Gene3D" id="3.30.950.10">
    <property type="entry name" value="Methyltransferase, Cobalt-precorrin-4 Transmethylase, Domain 2"/>
    <property type="match status" value="1"/>
</dbReference>
<evidence type="ECO:0000313" key="9">
    <source>
        <dbReference type="Proteomes" id="UP000199495"/>
    </source>
</evidence>
<dbReference type="GO" id="GO:0032259">
    <property type="term" value="P:methylation"/>
    <property type="evidence" value="ECO:0007669"/>
    <property type="project" value="UniProtKB-KW"/>
</dbReference>
<keyword evidence="3 6" id="KW-0489">Methyltransferase</keyword>
<comment type="function">
    <text evidence="6">Catalyzes the methylation of C-1 in precorrin-5 and the subsequent extrusion of acetic acid from the resulting intermediate to form cobalt-precorrin-6A.</text>
</comment>